<dbReference type="RefSeq" id="WP_209668835.1">
    <property type="nucleotide sequence ID" value="NZ_JAGGMS010000001.1"/>
</dbReference>
<evidence type="ECO:0000313" key="5">
    <source>
        <dbReference type="Proteomes" id="UP000741013"/>
    </source>
</evidence>
<dbReference type="InterPro" id="IPR007887">
    <property type="entry name" value="MecA_N"/>
</dbReference>
<sequence>MTPAAKRWVLAVASVAVVAIVAAAVVFLSRGDEPPPASATAPIAEGPREIGTRYLAALSGGDQRAAANLTDDPAAALAVLDAVRAGLNAERLTAKLGEQDPGGSSAKVRFDWQLGAGAWGYDSTIEFAQRDGRWLVHWTPAQIHPQLTADRRLAVKGAEGSPVLTDRDGKPMFVREGNGTKPADGVRVDPLTSRLAKHAADNAPAAWSVELRDAAGTTLEKLGGAEGVEAEPLGSTLSSGMQQAAQQAVDTAGGPAMLVAIQPSTGQVLAMAQNAAAGDQPKAVSGLYPPGSTFKVVTAAAALEAGTGPDTVLDCPGEARIGTRTIPNDDRFSLPPSPLHTAFARSCNTTFARLAADLPADALAGAADRFGLNADFDVPGIATETGKVEPYGDQAQRVEAGIGQGEVLASPFGVALMTATVASGEALTPSLWRTAETGLITGYEAPDASVLGPLRVMMREVVTEGTARELARYGEVRGKTGTAQFGDGRGAHGWFTGYRGDLAFAVLVENAGSSGPALKVSGRFLSGV</sequence>
<evidence type="ECO:0000259" key="3">
    <source>
        <dbReference type="Pfam" id="PF05223"/>
    </source>
</evidence>
<feature type="domain" description="Penicillin-binding protein transpeptidase" evidence="2">
    <location>
        <begin position="257"/>
        <end position="515"/>
    </location>
</feature>
<feature type="region of interest" description="Disordered" evidence="1">
    <location>
        <begin position="161"/>
        <end position="184"/>
    </location>
</feature>
<dbReference type="Proteomes" id="UP000741013">
    <property type="component" value="Unassembled WGS sequence"/>
</dbReference>
<comment type="caution">
    <text evidence="4">The sequence shown here is derived from an EMBL/GenBank/DDBJ whole genome shotgun (WGS) entry which is preliminary data.</text>
</comment>
<feature type="domain" description="NTF2-like N-terminal transpeptidase" evidence="3">
    <location>
        <begin position="47"/>
        <end position="150"/>
    </location>
</feature>
<dbReference type="Pfam" id="PF05223">
    <property type="entry name" value="MecA_N"/>
    <property type="match status" value="1"/>
</dbReference>
<evidence type="ECO:0000259" key="2">
    <source>
        <dbReference type="Pfam" id="PF00905"/>
    </source>
</evidence>
<dbReference type="InterPro" id="IPR001460">
    <property type="entry name" value="PCN-bd_Tpept"/>
</dbReference>
<dbReference type="Gene3D" id="3.40.710.10">
    <property type="entry name" value="DD-peptidase/beta-lactamase superfamily"/>
    <property type="match status" value="1"/>
</dbReference>
<dbReference type="PANTHER" id="PTHR30627">
    <property type="entry name" value="PEPTIDOGLYCAN D,D-TRANSPEPTIDASE"/>
    <property type="match status" value="1"/>
</dbReference>
<proteinExistence type="predicted"/>
<dbReference type="SUPFAM" id="SSF56601">
    <property type="entry name" value="beta-lactamase/transpeptidase-like"/>
    <property type="match status" value="1"/>
</dbReference>
<organism evidence="4 5">
    <name type="scientific">Amycolatopsis magusensis</name>
    <dbReference type="NCBI Taxonomy" id="882444"/>
    <lineage>
        <taxon>Bacteria</taxon>
        <taxon>Bacillati</taxon>
        <taxon>Actinomycetota</taxon>
        <taxon>Actinomycetes</taxon>
        <taxon>Pseudonocardiales</taxon>
        <taxon>Pseudonocardiaceae</taxon>
        <taxon>Amycolatopsis</taxon>
    </lineage>
</organism>
<name>A0ABS4Q4F9_9PSEU</name>
<dbReference type="InterPro" id="IPR050515">
    <property type="entry name" value="Beta-lactam/transpept"/>
</dbReference>
<dbReference type="Pfam" id="PF00905">
    <property type="entry name" value="Transpeptidase"/>
    <property type="match status" value="1"/>
</dbReference>
<dbReference type="PANTHER" id="PTHR30627:SF24">
    <property type="entry name" value="PENICILLIN-BINDING PROTEIN 4B"/>
    <property type="match status" value="1"/>
</dbReference>
<dbReference type="EMBL" id="JAGGMS010000001">
    <property type="protein sequence ID" value="MBP2186020.1"/>
    <property type="molecule type" value="Genomic_DNA"/>
</dbReference>
<evidence type="ECO:0000256" key="1">
    <source>
        <dbReference type="SAM" id="MobiDB-lite"/>
    </source>
</evidence>
<gene>
    <name evidence="4" type="ORF">JOM49_007546</name>
</gene>
<accession>A0ABS4Q4F9</accession>
<reference evidence="4 5" key="1">
    <citation type="submission" date="2021-03" db="EMBL/GenBank/DDBJ databases">
        <title>Sequencing the genomes of 1000 actinobacteria strains.</title>
        <authorList>
            <person name="Klenk H.-P."/>
        </authorList>
    </citation>
    <scope>NUCLEOTIDE SEQUENCE [LARGE SCALE GENOMIC DNA]</scope>
    <source>
        <strain evidence="4 5">DSM 45510</strain>
    </source>
</reference>
<evidence type="ECO:0000313" key="4">
    <source>
        <dbReference type="EMBL" id="MBP2186020.1"/>
    </source>
</evidence>
<protein>
    <submittedName>
        <fullName evidence="4">Beta-lactamase class D</fullName>
    </submittedName>
</protein>
<keyword evidence="5" id="KW-1185">Reference proteome</keyword>
<dbReference type="InterPro" id="IPR012338">
    <property type="entry name" value="Beta-lactam/transpept-like"/>
</dbReference>